<feature type="transmembrane region" description="Helical" evidence="1">
    <location>
        <begin position="57"/>
        <end position="75"/>
    </location>
</feature>
<evidence type="ECO:0000313" key="2">
    <source>
        <dbReference type="EMBL" id="CCC91752.1"/>
    </source>
</evidence>
<keyword evidence="1" id="KW-0812">Transmembrane</keyword>
<keyword evidence="1" id="KW-1133">Transmembrane helix</keyword>
<keyword evidence="1" id="KW-0472">Membrane</keyword>
<evidence type="ECO:0000256" key="1">
    <source>
        <dbReference type="SAM" id="Phobius"/>
    </source>
</evidence>
<dbReference type="AlphaFoldDB" id="G0UQU1"/>
<reference evidence="2" key="1">
    <citation type="journal article" date="2012" name="Proc. Natl. Acad. Sci. U.S.A.">
        <title>Antigenic diversity is generated by distinct evolutionary mechanisms in African trypanosome species.</title>
        <authorList>
            <person name="Jackson A.P."/>
            <person name="Berry A."/>
            <person name="Aslett M."/>
            <person name="Allison H.C."/>
            <person name="Burton P."/>
            <person name="Vavrova-Anderson J."/>
            <person name="Brown R."/>
            <person name="Browne H."/>
            <person name="Corton N."/>
            <person name="Hauser H."/>
            <person name="Gamble J."/>
            <person name="Gilderthorp R."/>
            <person name="Marcello L."/>
            <person name="McQuillan J."/>
            <person name="Otto T.D."/>
            <person name="Quail M.A."/>
            <person name="Sanders M.J."/>
            <person name="van Tonder A."/>
            <person name="Ginger M.L."/>
            <person name="Field M.C."/>
            <person name="Barry J.D."/>
            <person name="Hertz-Fowler C."/>
            <person name="Berriman M."/>
        </authorList>
    </citation>
    <scope>NUCLEOTIDE SEQUENCE</scope>
    <source>
        <strain evidence="2">IL3000</strain>
    </source>
</reference>
<accession>G0UQU1</accession>
<proteinExistence type="predicted"/>
<sequence length="117" mass="13492">MDREKRSGSRSFTALLSMPCVAYLFAGASSRCSQPYCCAHRGALHALLWPLRVRVRVYLLLLLLLYFTPFFCYLREHMPLFYSVFLAHVPYASLKLTTLIMSVPLRRFVCLSVLLLL</sequence>
<name>G0UQU1_TRYCI</name>
<dbReference type="EMBL" id="HE575320">
    <property type="protein sequence ID" value="CCC91752.1"/>
    <property type="molecule type" value="Genomic_DNA"/>
</dbReference>
<gene>
    <name evidence="2" type="ORF">TCIL3000_7_5660</name>
</gene>
<organism evidence="2">
    <name type="scientific">Trypanosoma congolense (strain IL3000)</name>
    <dbReference type="NCBI Taxonomy" id="1068625"/>
    <lineage>
        <taxon>Eukaryota</taxon>
        <taxon>Discoba</taxon>
        <taxon>Euglenozoa</taxon>
        <taxon>Kinetoplastea</taxon>
        <taxon>Metakinetoplastina</taxon>
        <taxon>Trypanosomatida</taxon>
        <taxon>Trypanosomatidae</taxon>
        <taxon>Trypanosoma</taxon>
        <taxon>Nannomonas</taxon>
    </lineage>
</organism>
<protein>
    <submittedName>
        <fullName evidence="2">Uncharacterized protein</fullName>
    </submittedName>
</protein>